<reference evidence="2" key="1">
    <citation type="submission" date="2023-02" db="EMBL/GenBank/DDBJ databases">
        <title>Colletotrichum kahawae CIFC_Que2 genome sequencing and assembly.</title>
        <authorList>
            <person name="Baroncelli R."/>
        </authorList>
    </citation>
    <scope>NUCLEOTIDE SEQUENCE</scope>
    <source>
        <strain evidence="2">CIFC_Que2</strain>
    </source>
</reference>
<organism evidence="2 3">
    <name type="scientific">Colletotrichum kahawae</name>
    <name type="common">Coffee berry disease fungus</name>
    <dbReference type="NCBI Taxonomy" id="34407"/>
    <lineage>
        <taxon>Eukaryota</taxon>
        <taxon>Fungi</taxon>
        <taxon>Dikarya</taxon>
        <taxon>Ascomycota</taxon>
        <taxon>Pezizomycotina</taxon>
        <taxon>Sordariomycetes</taxon>
        <taxon>Hypocreomycetidae</taxon>
        <taxon>Glomerellales</taxon>
        <taxon>Glomerellaceae</taxon>
        <taxon>Colletotrichum</taxon>
        <taxon>Colletotrichum gloeosporioides species complex</taxon>
    </lineage>
</organism>
<dbReference type="AlphaFoldDB" id="A0AAD9XYW7"/>
<protein>
    <recommendedName>
        <fullName evidence="1">DUF7791 domain-containing protein</fullName>
    </recommendedName>
</protein>
<dbReference type="InterPro" id="IPR056693">
    <property type="entry name" value="DUF7791"/>
</dbReference>
<feature type="domain" description="DUF7791" evidence="1">
    <location>
        <begin position="256"/>
        <end position="399"/>
    </location>
</feature>
<name>A0AAD9XYW7_COLKA</name>
<proteinExistence type="predicted"/>
<evidence type="ECO:0000313" key="3">
    <source>
        <dbReference type="Proteomes" id="UP001281614"/>
    </source>
</evidence>
<evidence type="ECO:0000259" key="1">
    <source>
        <dbReference type="Pfam" id="PF25053"/>
    </source>
</evidence>
<sequence length="467" mass="53972">MKYLCRHPRTTELLRKWASGRMVPKLIVAAHFFFERGITIQKSRDGMLKSIIYQSRFVANIRSTFESLLSNFNDELSICLFIDGLDEYRIVEKLHEYTAQDLDLIYDGPNEDDLWGRSDFITKGYRELISMLQTGQHRQGIKICLSSRELNTFEARFRELPRLKVHDHTKEDIRCYSKSRFRSEAPGLPPPEALSMVDSIVEMSLGVFLWVRLVCDLIVDGAANKDSPSDLAKRLRSLPRELGGEDGLYMRMVNTIPLEYRIQSARLFRLTLSANNPLRITTLFLASEGHLFISTTQKRTEKSHTAELLAVKDQMNPIFERYTEGPNILEKLVPQLKSRTMGLLELNGTVDFMHQTAKQFFTRHQDTIFMEVLRSTTDEVFEPNIALLSGIIRDLKRYPDILSKYHDYPYPAIDENDFYTISDALHYARAIERQDFCCAQAIGSLARQEQSCVLKASPFLPMRFKQV</sequence>
<accession>A0AAD9XYW7</accession>
<dbReference type="Proteomes" id="UP001281614">
    <property type="component" value="Unassembled WGS sequence"/>
</dbReference>
<dbReference type="Pfam" id="PF25053">
    <property type="entry name" value="DUF7791"/>
    <property type="match status" value="1"/>
</dbReference>
<gene>
    <name evidence="2" type="ORF">CKAH01_10211</name>
</gene>
<dbReference type="EMBL" id="VYYT01000788">
    <property type="protein sequence ID" value="KAK2729397.1"/>
    <property type="molecule type" value="Genomic_DNA"/>
</dbReference>
<dbReference type="PANTHER" id="PTHR10039:SF5">
    <property type="entry name" value="NACHT DOMAIN-CONTAINING PROTEIN"/>
    <property type="match status" value="1"/>
</dbReference>
<keyword evidence="3" id="KW-1185">Reference proteome</keyword>
<comment type="caution">
    <text evidence="2">The sequence shown here is derived from an EMBL/GenBank/DDBJ whole genome shotgun (WGS) entry which is preliminary data.</text>
</comment>
<dbReference type="PANTHER" id="PTHR10039">
    <property type="entry name" value="AMELOGENIN"/>
    <property type="match status" value="1"/>
</dbReference>
<evidence type="ECO:0000313" key="2">
    <source>
        <dbReference type="EMBL" id="KAK2729397.1"/>
    </source>
</evidence>